<feature type="compositionally biased region" description="Pro residues" evidence="6">
    <location>
        <begin position="335"/>
        <end position="345"/>
    </location>
</feature>
<dbReference type="OrthoDB" id="10061365at2759"/>
<name>A0A9J7HUS1_BRAFL</name>
<dbReference type="RefSeq" id="XP_035666279.1">
    <property type="nucleotide sequence ID" value="XM_035810386.1"/>
</dbReference>
<dbReference type="OMA" id="CMMIPFM"/>
<comment type="subcellular location">
    <subcellularLocation>
        <location evidence="1">Membrane</location>
        <topology evidence="1">Multi-pass membrane protein</topology>
    </subcellularLocation>
</comment>
<keyword evidence="5 7" id="KW-0472">Membrane</keyword>
<dbReference type="Proteomes" id="UP000001554">
    <property type="component" value="Chromosome 2"/>
</dbReference>
<feature type="compositionally biased region" description="Polar residues" evidence="6">
    <location>
        <begin position="310"/>
        <end position="334"/>
    </location>
</feature>
<evidence type="ECO:0000256" key="2">
    <source>
        <dbReference type="ARBA" id="ARBA00009565"/>
    </source>
</evidence>
<dbReference type="AlphaFoldDB" id="A0A9J7HUS1"/>
<evidence type="ECO:0000313" key="9">
    <source>
        <dbReference type="RefSeq" id="XP_035666279.1"/>
    </source>
</evidence>
<feature type="transmembrane region" description="Helical" evidence="7">
    <location>
        <begin position="79"/>
        <end position="103"/>
    </location>
</feature>
<sequence length="395" mass="41225">MCQQQQPARTPKCFGNSAAKALSITQVVCGGLAIVLGIVIIVLRAGSSYTGYPIWIGALFLSTGIVGIFAAVRKTTCMMIPFMILSIVSAFFTSIMLGLAATAVDYDRYRWCWEIQDYCNDTAARVAMDALLIILALLEAGLSITSSVMTCCAVCPCCRGDGQDTCCSCDGQPGYQPPAVAYQVGADGRLVQIPGQYVMQGGQPIAMTPFPPNQPQYATALPPGAAPLLPGAAAQQPLLITQAPANMVAAQGTAVQGPKPQGNVVLVPAGQQAQGGARAPPSQPQMIPALPTVGHGGNIQYVLATSTPIPMPQVTSQQQPRAQSVPQVQFQQPIAPQPGSSPYPVQPQQQPTVPQHETSPQPTAASPPPGYQPTDPGAPAANQAFQDDDVPLIDE</sequence>
<dbReference type="InterPro" id="IPR007237">
    <property type="entry name" value="CD20-like"/>
</dbReference>
<dbReference type="InterPro" id="IPR030417">
    <property type="entry name" value="MS4A"/>
</dbReference>
<evidence type="ECO:0000256" key="4">
    <source>
        <dbReference type="ARBA" id="ARBA00022989"/>
    </source>
</evidence>
<organism evidence="8 9">
    <name type="scientific">Branchiostoma floridae</name>
    <name type="common">Florida lancelet</name>
    <name type="synonym">Amphioxus</name>
    <dbReference type="NCBI Taxonomy" id="7739"/>
    <lineage>
        <taxon>Eukaryota</taxon>
        <taxon>Metazoa</taxon>
        <taxon>Chordata</taxon>
        <taxon>Cephalochordata</taxon>
        <taxon>Leptocardii</taxon>
        <taxon>Amphioxiformes</taxon>
        <taxon>Branchiostomatidae</taxon>
        <taxon>Branchiostoma</taxon>
    </lineage>
</organism>
<keyword evidence="3 7" id="KW-0812">Transmembrane</keyword>
<feature type="transmembrane region" description="Helical" evidence="7">
    <location>
        <begin position="21"/>
        <end position="46"/>
    </location>
</feature>
<dbReference type="GO" id="GO:0016020">
    <property type="term" value="C:membrane"/>
    <property type="evidence" value="ECO:0007669"/>
    <property type="project" value="UniProtKB-SubCell"/>
</dbReference>
<feature type="compositionally biased region" description="Acidic residues" evidence="6">
    <location>
        <begin position="386"/>
        <end position="395"/>
    </location>
</feature>
<keyword evidence="4 7" id="KW-1133">Transmembrane helix</keyword>
<accession>A0A9J7HUS1</accession>
<gene>
    <name evidence="9" type="primary">LOC118409393</name>
</gene>
<reference evidence="9" key="2">
    <citation type="submission" date="2025-08" db="UniProtKB">
        <authorList>
            <consortium name="RefSeq"/>
        </authorList>
    </citation>
    <scope>IDENTIFICATION</scope>
    <source>
        <strain evidence="9">S238N-H82</strain>
        <tissue evidence="9">Testes</tissue>
    </source>
</reference>
<feature type="region of interest" description="Disordered" evidence="6">
    <location>
        <begin position="310"/>
        <end position="395"/>
    </location>
</feature>
<dbReference type="GeneID" id="118409393"/>
<feature type="compositionally biased region" description="Low complexity" evidence="6">
    <location>
        <begin position="346"/>
        <end position="364"/>
    </location>
</feature>
<keyword evidence="8" id="KW-1185">Reference proteome</keyword>
<evidence type="ECO:0000256" key="3">
    <source>
        <dbReference type="ARBA" id="ARBA00022692"/>
    </source>
</evidence>
<evidence type="ECO:0000313" key="8">
    <source>
        <dbReference type="Proteomes" id="UP000001554"/>
    </source>
</evidence>
<protein>
    <submittedName>
        <fullName evidence="9">Mediator of RNA polymerase II transcription subunit 15-like isoform X1</fullName>
    </submittedName>
</protein>
<dbReference type="PANTHER" id="PTHR23320:SF158">
    <property type="entry name" value="CREB-BINDING PROTEIN-LIKE ISOFORM X1"/>
    <property type="match status" value="1"/>
</dbReference>
<evidence type="ECO:0000256" key="1">
    <source>
        <dbReference type="ARBA" id="ARBA00004141"/>
    </source>
</evidence>
<proteinExistence type="inferred from homology"/>
<dbReference type="KEGG" id="bfo:118409393"/>
<evidence type="ECO:0000256" key="7">
    <source>
        <dbReference type="SAM" id="Phobius"/>
    </source>
</evidence>
<dbReference type="PANTHER" id="PTHR23320">
    <property type="entry name" value="MEMBRANE-SPANNING 4-DOMAINS SUBFAMILY A MS4A -RELATED"/>
    <property type="match status" value="1"/>
</dbReference>
<dbReference type="Pfam" id="PF04103">
    <property type="entry name" value="CD20"/>
    <property type="match status" value="1"/>
</dbReference>
<comment type="similarity">
    <text evidence="2">Belongs to the MS4A family.</text>
</comment>
<reference evidence="8" key="1">
    <citation type="journal article" date="2020" name="Nat. Ecol. Evol.">
        <title>Deeply conserved synteny resolves early events in vertebrate evolution.</title>
        <authorList>
            <person name="Simakov O."/>
            <person name="Marletaz F."/>
            <person name="Yue J.X."/>
            <person name="O'Connell B."/>
            <person name="Jenkins J."/>
            <person name="Brandt A."/>
            <person name="Calef R."/>
            <person name="Tung C.H."/>
            <person name="Huang T.K."/>
            <person name="Schmutz J."/>
            <person name="Satoh N."/>
            <person name="Yu J.K."/>
            <person name="Putnam N.H."/>
            <person name="Green R.E."/>
            <person name="Rokhsar D.S."/>
        </authorList>
    </citation>
    <scope>NUCLEOTIDE SEQUENCE [LARGE SCALE GENOMIC DNA]</scope>
    <source>
        <strain evidence="8">S238N-H82</strain>
    </source>
</reference>
<evidence type="ECO:0000256" key="5">
    <source>
        <dbReference type="ARBA" id="ARBA00023136"/>
    </source>
</evidence>
<feature type="transmembrane region" description="Helical" evidence="7">
    <location>
        <begin position="52"/>
        <end position="72"/>
    </location>
</feature>
<evidence type="ECO:0000256" key="6">
    <source>
        <dbReference type="SAM" id="MobiDB-lite"/>
    </source>
</evidence>